<dbReference type="Proteomes" id="UP000308600">
    <property type="component" value="Unassembled WGS sequence"/>
</dbReference>
<keyword evidence="1" id="KW-0482">Metalloprotease</keyword>
<evidence type="ECO:0000313" key="2">
    <source>
        <dbReference type="Proteomes" id="UP000308600"/>
    </source>
</evidence>
<accession>A0ACD3AYQ6</accession>
<keyword evidence="1" id="KW-0378">Hydrolase</keyword>
<evidence type="ECO:0000313" key="1">
    <source>
        <dbReference type="EMBL" id="TFK70945.1"/>
    </source>
</evidence>
<dbReference type="EMBL" id="ML208305">
    <property type="protein sequence ID" value="TFK70945.1"/>
    <property type="molecule type" value="Genomic_DNA"/>
</dbReference>
<sequence>MRFSCATILFFASAAFAIPFSNSSLPTSFPVQNQPTHPKPLVRCANELSLDQIQAAIAQYKSVPTPSELFRPASLIQEAAGIPVYFHVIAMNQTEDAGWVPLEQIQAQMEVLNSDDAPVGVQYNLVKVNYVINPDWFISAGPSMPQQDQMKAALREGGADSLNIYTVSFQDPAITGLLGYSTFPWDYAGNPQDDGVVVLFSSLPGGSTENYNLGRTVTHEVGHWLGLFHPFQGGCDGDGDLVDDTPAEASPAEGCPVSRDTCSSPGVDPVHNFMDYSYDSCMSGFTPGQIDRAQSQIRSFRQIAI</sequence>
<reference evidence="1 2" key="1">
    <citation type="journal article" date="2019" name="Nat. Ecol. Evol.">
        <title>Megaphylogeny resolves global patterns of mushroom evolution.</title>
        <authorList>
            <person name="Varga T."/>
            <person name="Krizsan K."/>
            <person name="Foldi C."/>
            <person name="Dima B."/>
            <person name="Sanchez-Garcia M."/>
            <person name="Sanchez-Ramirez S."/>
            <person name="Szollosi G.J."/>
            <person name="Szarkandi J.G."/>
            <person name="Papp V."/>
            <person name="Albert L."/>
            <person name="Andreopoulos W."/>
            <person name="Angelini C."/>
            <person name="Antonin V."/>
            <person name="Barry K.W."/>
            <person name="Bougher N.L."/>
            <person name="Buchanan P."/>
            <person name="Buyck B."/>
            <person name="Bense V."/>
            <person name="Catcheside P."/>
            <person name="Chovatia M."/>
            <person name="Cooper J."/>
            <person name="Damon W."/>
            <person name="Desjardin D."/>
            <person name="Finy P."/>
            <person name="Geml J."/>
            <person name="Haridas S."/>
            <person name="Hughes K."/>
            <person name="Justo A."/>
            <person name="Karasinski D."/>
            <person name="Kautmanova I."/>
            <person name="Kiss B."/>
            <person name="Kocsube S."/>
            <person name="Kotiranta H."/>
            <person name="LaButti K.M."/>
            <person name="Lechner B.E."/>
            <person name="Liimatainen K."/>
            <person name="Lipzen A."/>
            <person name="Lukacs Z."/>
            <person name="Mihaltcheva S."/>
            <person name="Morgado L.N."/>
            <person name="Niskanen T."/>
            <person name="Noordeloos M.E."/>
            <person name="Ohm R.A."/>
            <person name="Ortiz-Santana B."/>
            <person name="Ovrebo C."/>
            <person name="Racz N."/>
            <person name="Riley R."/>
            <person name="Savchenko A."/>
            <person name="Shiryaev A."/>
            <person name="Soop K."/>
            <person name="Spirin V."/>
            <person name="Szebenyi C."/>
            <person name="Tomsovsky M."/>
            <person name="Tulloss R.E."/>
            <person name="Uehling J."/>
            <person name="Grigoriev I.V."/>
            <person name="Vagvolgyi C."/>
            <person name="Papp T."/>
            <person name="Martin F.M."/>
            <person name="Miettinen O."/>
            <person name="Hibbett D.S."/>
            <person name="Nagy L.G."/>
        </authorList>
    </citation>
    <scope>NUCLEOTIDE SEQUENCE [LARGE SCALE GENOMIC DNA]</scope>
    <source>
        <strain evidence="1 2">NL-1719</strain>
    </source>
</reference>
<protein>
    <submittedName>
        <fullName evidence="1">Metalloprotease</fullName>
    </submittedName>
</protein>
<proteinExistence type="predicted"/>
<gene>
    <name evidence="1" type="ORF">BDN72DRAFT_896043</name>
</gene>
<organism evidence="1 2">
    <name type="scientific">Pluteus cervinus</name>
    <dbReference type="NCBI Taxonomy" id="181527"/>
    <lineage>
        <taxon>Eukaryota</taxon>
        <taxon>Fungi</taxon>
        <taxon>Dikarya</taxon>
        <taxon>Basidiomycota</taxon>
        <taxon>Agaricomycotina</taxon>
        <taxon>Agaricomycetes</taxon>
        <taxon>Agaricomycetidae</taxon>
        <taxon>Agaricales</taxon>
        <taxon>Pluteineae</taxon>
        <taxon>Pluteaceae</taxon>
        <taxon>Pluteus</taxon>
    </lineage>
</organism>
<name>A0ACD3AYQ6_9AGAR</name>
<keyword evidence="1" id="KW-0645">Protease</keyword>
<keyword evidence="2" id="KW-1185">Reference proteome</keyword>